<feature type="region of interest" description="Disordered" evidence="1">
    <location>
        <begin position="61"/>
        <end position="81"/>
    </location>
</feature>
<proteinExistence type="predicted"/>
<reference evidence="2 3" key="2">
    <citation type="journal article" date="2015" name="Stand. Genomic Sci.">
        <title>Draft genome sequence of marine-derived Streptomyces sp. TP-A0598, a producer of anti-MRSA antibiotic lydicamycins.</title>
        <authorList>
            <person name="Komaki H."/>
            <person name="Ichikawa N."/>
            <person name="Hosoyama A."/>
            <person name="Fujita N."/>
            <person name="Igarashi Y."/>
        </authorList>
    </citation>
    <scope>NUCLEOTIDE SEQUENCE [LARGE SCALE GENOMIC DNA]</scope>
    <source>
        <strain evidence="2 3">NBRC 110027</strain>
    </source>
</reference>
<comment type="caution">
    <text evidence="2">The sequence shown here is derived from an EMBL/GenBank/DDBJ whole genome shotgun (WGS) entry which is preliminary data.</text>
</comment>
<dbReference type="AlphaFoldDB" id="A0A0P4R6N3"/>
<gene>
    <name evidence="2" type="ORF">TPA0598_03_05230</name>
</gene>
<keyword evidence="3" id="KW-1185">Reference proteome</keyword>
<accession>A0A0P4R6N3</accession>
<dbReference type="EMBL" id="BBNO01000003">
    <property type="protein sequence ID" value="GAO08062.1"/>
    <property type="molecule type" value="Genomic_DNA"/>
</dbReference>
<sequence>MPLDPAAAMSLSEWPAGFVPAASEPEQAVRARAAAAVKAAAATRRVRRRAVRTVGLELISGPPGQSVTWSPRYVNDSDRGH</sequence>
<evidence type="ECO:0000313" key="3">
    <source>
        <dbReference type="Proteomes" id="UP000048965"/>
    </source>
</evidence>
<protein>
    <submittedName>
        <fullName evidence="2">Uncharacterized protein</fullName>
    </submittedName>
</protein>
<evidence type="ECO:0000256" key="1">
    <source>
        <dbReference type="SAM" id="MobiDB-lite"/>
    </source>
</evidence>
<evidence type="ECO:0000313" key="2">
    <source>
        <dbReference type="EMBL" id="GAO08062.1"/>
    </source>
</evidence>
<dbReference type="Proteomes" id="UP000048965">
    <property type="component" value="Unassembled WGS sequence"/>
</dbReference>
<name>A0A0P4R6N3_9ACTN</name>
<reference evidence="3" key="1">
    <citation type="submission" date="2014-09" db="EMBL/GenBank/DDBJ databases">
        <title>Whole genome shotgun sequence of Streptomyces sp. NBRC 110027.</title>
        <authorList>
            <person name="Komaki H."/>
            <person name="Ichikawa N."/>
            <person name="Katano-Makiyama Y."/>
            <person name="Hosoyama A."/>
            <person name="Hashimoto M."/>
            <person name="Uohara A."/>
            <person name="Kitahashi Y."/>
            <person name="Ohji S."/>
            <person name="Kimura A."/>
            <person name="Yamazoe A."/>
            <person name="Igarashi Y."/>
            <person name="Fujita N."/>
        </authorList>
    </citation>
    <scope>NUCLEOTIDE SEQUENCE [LARGE SCALE GENOMIC DNA]</scope>
    <source>
        <strain evidence="3">NBRC 110027</strain>
    </source>
</reference>
<organism evidence="2 3">
    <name type="scientific">Streptomyces lydicamycinicus</name>
    <dbReference type="NCBI Taxonomy" id="1546107"/>
    <lineage>
        <taxon>Bacteria</taxon>
        <taxon>Bacillati</taxon>
        <taxon>Actinomycetota</taxon>
        <taxon>Actinomycetes</taxon>
        <taxon>Kitasatosporales</taxon>
        <taxon>Streptomycetaceae</taxon>
        <taxon>Streptomyces</taxon>
    </lineage>
</organism>